<comment type="similarity">
    <text evidence="2">Belongs to the COA8 family.</text>
</comment>
<sequence>MYCVESYILIICTCGHSVIQFLVLHFGSEEPSISTTGRTAAGRREIQTSGFRPPSDSCHDWIGPPDQHSNLRPIIFYIPKHESPLERRLRELRQETQAWNQQFWANQNVLFKKEKEEFVRSRLKAKGLELRDEQGQRVTLDAEEMAEFYKAFLSKNYKKQLFYNRDWYKRNLTITFIMGRVALERAWRRLGFKKIRTEG</sequence>
<evidence type="ECO:0000256" key="6">
    <source>
        <dbReference type="ARBA" id="ARBA00023136"/>
    </source>
</evidence>
<accession>A0ABM1KHW4</accession>
<protein>
    <submittedName>
        <fullName evidence="8">Apoptogenic protein 1, mitochondrial isoform X1</fullName>
    </submittedName>
</protein>
<dbReference type="PANTHER" id="PTHR31107">
    <property type="entry name" value="APOPTOGENIC PROTEIN 1, MITOCHONDRIAL"/>
    <property type="match status" value="1"/>
</dbReference>
<dbReference type="Proteomes" id="UP000694871">
    <property type="component" value="Unplaced"/>
</dbReference>
<evidence type="ECO:0000256" key="1">
    <source>
        <dbReference type="ARBA" id="ARBA00004443"/>
    </source>
</evidence>
<keyword evidence="4" id="KW-0809">Transit peptide</keyword>
<dbReference type="Pfam" id="PF10231">
    <property type="entry name" value="COA8"/>
    <property type="match status" value="1"/>
</dbReference>
<evidence type="ECO:0000256" key="5">
    <source>
        <dbReference type="ARBA" id="ARBA00023128"/>
    </source>
</evidence>
<proteinExistence type="inferred from homology"/>
<keyword evidence="5" id="KW-0496">Mitochondrion</keyword>
<gene>
    <name evidence="8" type="primary">APOPT1</name>
</gene>
<keyword evidence="3" id="KW-0999">Mitochondrion inner membrane</keyword>
<organism evidence="7 8">
    <name type="scientific">Gekko japonicus</name>
    <name type="common">Schlegel's Japanese gecko</name>
    <dbReference type="NCBI Taxonomy" id="146911"/>
    <lineage>
        <taxon>Eukaryota</taxon>
        <taxon>Metazoa</taxon>
        <taxon>Chordata</taxon>
        <taxon>Craniata</taxon>
        <taxon>Vertebrata</taxon>
        <taxon>Euteleostomi</taxon>
        <taxon>Lepidosauria</taxon>
        <taxon>Squamata</taxon>
        <taxon>Bifurcata</taxon>
        <taxon>Gekkota</taxon>
        <taxon>Gekkonidae</taxon>
        <taxon>Gekkoninae</taxon>
        <taxon>Gekko</taxon>
    </lineage>
</organism>
<keyword evidence="6" id="KW-0472">Membrane</keyword>
<comment type="subcellular location">
    <subcellularLocation>
        <location evidence="1">Mitochondrion inner membrane</location>
        <topology evidence="1">Peripheral membrane protein</topology>
        <orientation evidence="1">Matrix side</orientation>
    </subcellularLocation>
</comment>
<dbReference type="InterPro" id="IPR018796">
    <property type="entry name" value="COA8"/>
</dbReference>
<reference evidence="8" key="1">
    <citation type="submission" date="2025-08" db="UniProtKB">
        <authorList>
            <consortium name="RefSeq"/>
        </authorList>
    </citation>
    <scope>IDENTIFICATION</scope>
</reference>
<name>A0ABM1KHW4_GEKJA</name>
<evidence type="ECO:0000313" key="7">
    <source>
        <dbReference type="Proteomes" id="UP000694871"/>
    </source>
</evidence>
<evidence type="ECO:0000256" key="4">
    <source>
        <dbReference type="ARBA" id="ARBA00022946"/>
    </source>
</evidence>
<evidence type="ECO:0000313" key="8">
    <source>
        <dbReference type="RefSeq" id="XP_015273301.1"/>
    </source>
</evidence>
<dbReference type="RefSeq" id="XP_015273301.1">
    <property type="nucleotide sequence ID" value="XM_015417815.1"/>
</dbReference>
<dbReference type="GeneID" id="107115992"/>
<dbReference type="PANTHER" id="PTHR31107:SF2">
    <property type="entry name" value="CYTOCHROME C OXIDASE ASSEMBLY FACTOR 8"/>
    <property type="match status" value="1"/>
</dbReference>
<evidence type="ECO:0000256" key="2">
    <source>
        <dbReference type="ARBA" id="ARBA00005453"/>
    </source>
</evidence>
<keyword evidence="7" id="KW-1185">Reference proteome</keyword>
<evidence type="ECO:0000256" key="3">
    <source>
        <dbReference type="ARBA" id="ARBA00022792"/>
    </source>
</evidence>